<reference evidence="8 10" key="1">
    <citation type="submission" date="2015-09" db="EMBL/GenBank/DDBJ databases">
        <authorList>
            <consortium name="Pathogen Informatics"/>
        </authorList>
    </citation>
    <scope>NUCLEOTIDE SEQUENCE [LARGE SCALE GENOMIC DNA]</scope>
    <source>
        <strain evidence="8 10">2789STDY5608891</strain>
    </source>
</reference>
<evidence type="ECO:0000256" key="6">
    <source>
        <dbReference type="SAM" id="Phobius"/>
    </source>
</evidence>
<dbReference type="EMBL" id="WKRA01000016">
    <property type="protein sequence ID" value="MSD16458.1"/>
    <property type="molecule type" value="Genomic_DNA"/>
</dbReference>
<dbReference type="STRING" id="39490.ERS852448_01863"/>
<dbReference type="RefSeq" id="WP_022035771.1">
    <property type="nucleotide sequence ID" value="NZ_CP173382.1"/>
</dbReference>
<dbReference type="GO" id="GO:0005886">
    <property type="term" value="C:plasma membrane"/>
    <property type="evidence" value="ECO:0007669"/>
    <property type="project" value="UniProtKB-SubCell"/>
</dbReference>
<dbReference type="CDD" id="cd16380">
    <property type="entry name" value="YitT_C"/>
    <property type="match status" value="1"/>
</dbReference>
<accession>A0A173U4S8</accession>
<evidence type="ECO:0000256" key="3">
    <source>
        <dbReference type="ARBA" id="ARBA00022692"/>
    </source>
</evidence>
<keyword evidence="5 6" id="KW-0472">Membrane</keyword>
<dbReference type="Proteomes" id="UP000431304">
    <property type="component" value="Unassembled WGS sequence"/>
</dbReference>
<dbReference type="PIRSF" id="PIRSF006483">
    <property type="entry name" value="Membrane_protein_YitT"/>
    <property type="match status" value="1"/>
</dbReference>
<dbReference type="Gene3D" id="3.30.70.120">
    <property type="match status" value="1"/>
</dbReference>
<comment type="subcellular location">
    <subcellularLocation>
        <location evidence="1">Cell membrane</location>
        <topology evidence="1">Multi-pass membrane protein</topology>
    </subcellularLocation>
</comment>
<feature type="transmembrane region" description="Helical" evidence="6">
    <location>
        <begin position="112"/>
        <end position="133"/>
    </location>
</feature>
<evidence type="ECO:0000256" key="5">
    <source>
        <dbReference type="ARBA" id="ARBA00023136"/>
    </source>
</evidence>
<feature type="transmembrane region" description="Helical" evidence="6">
    <location>
        <begin position="58"/>
        <end position="77"/>
    </location>
</feature>
<keyword evidence="2" id="KW-1003">Cell membrane</keyword>
<dbReference type="InterPro" id="IPR051461">
    <property type="entry name" value="UPF0750_membrane"/>
</dbReference>
<dbReference type="OrthoDB" id="3180973at2"/>
<gene>
    <name evidence="8" type="ORF">ERS852448_01863</name>
    <name evidence="9" type="ORF">GKE72_10355</name>
</gene>
<dbReference type="Pfam" id="PF02588">
    <property type="entry name" value="YitT_membrane"/>
    <property type="match status" value="1"/>
</dbReference>
<keyword evidence="3 6" id="KW-0812">Transmembrane</keyword>
<keyword evidence="4 6" id="KW-1133">Transmembrane helix</keyword>
<dbReference type="InterPro" id="IPR019264">
    <property type="entry name" value="DUF2179"/>
</dbReference>
<feature type="transmembrane region" description="Helical" evidence="6">
    <location>
        <begin position="89"/>
        <end position="106"/>
    </location>
</feature>
<dbReference type="AlphaFoldDB" id="A0A173U4S8"/>
<feature type="domain" description="DUF2179" evidence="7">
    <location>
        <begin position="227"/>
        <end position="281"/>
    </location>
</feature>
<dbReference type="EMBL" id="CYYA01000012">
    <property type="protein sequence ID" value="CUN10083.1"/>
    <property type="molecule type" value="Genomic_DNA"/>
</dbReference>
<evidence type="ECO:0000256" key="1">
    <source>
        <dbReference type="ARBA" id="ARBA00004651"/>
    </source>
</evidence>
<dbReference type="Pfam" id="PF10035">
    <property type="entry name" value="DUF2179"/>
    <property type="match status" value="1"/>
</dbReference>
<dbReference type="InterPro" id="IPR015867">
    <property type="entry name" value="N-reg_PII/ATP_PRibTrfase_C"/>
</dbReference>
<dbReference type="PANTHER" id="PTHR33545">
    <property type="entry name" value="UPF0750 MEMBRANE PROTEIN YITT-RELATED"/>
    <property type="match status" value="1"/>
</dbReference>
<evidence type="ECO:0000256" key="2">
    <source>
        <dbReference type="ARBA" id="ARBA00022475"/>
    </source>
</evidence>
<reference evidence="9 11" key="2">
    <citation type="journal article" date="2019" name="Nat. Med.">
        <title>A library of human gut bacterial isolates paired with longitudinal multiomics data enables mechanistic microbiome research.</title>
        <authorList>
            <person name="Poyet M."/>
            <person name="Groussin M."/>
            <person name="Gibbons S.M."/>
            <person name="Avila-Pacheco J."/>
            <person name="Jiang X."/>
            <person name="Kearney S.M."/>
            <person name="Perrotta A.R."/>
            <person name="Berdy B."/>
            <person name="Zhao S."/>
            <person name="Lieberman T.D."/>
            <person name="Swanson P.K."/>
            <person name="Smith M."/>
            <person name="Roesemann S."/>
            <person name="Alexander J.E."/>
            <person name="Rich S.A."/>
            <person name="Livny J."/>
            <person name="Vlamakis H."/>
            <person name="Clish C."/>
            <person name="Bullock K."/>
            <person name="Deik A."/>
            <person name="Scott J."/>
            <person name="Pierce K.A."/>
            <person name="Xavier R.J."/>
            <person name="Alm E.J."/>
        </authorList>
    </citation>
    <scope>NUCLEOTIDE SEQUENCE [LARGE SCALE GENOMIC DNA]</scope>
    <source>
        <strain evidence="9 11">BIOML-A3</strain>
    </source>
</reference>
<evidence type="ECO:0000313" key="11">
    <source>
        <dbReference type="Proteomes" id="UP000431304"/>
    </source>
</evidence>
<dbReference type="GeneID" id="97389841"/>
<evidence type="ECO:0000313" key="10">
    <source>
        <dbReference type="Proteomes" id="UP000095492"/>
    </source>
</evidence>
<evidence type="ECO:0000259" key="7">
    <source>
        <dbReference type="Pfam" id="PF10035"/>
    </source>
</evidence>
<protein>
    <submittedName>
        <fullName evidence="9">DUF2179 domain-containing protein</fullName>
    </submittedName>
</protein>
<dbReference type="PANTHER" id="PTHR33545:SF5">
    <property type="entry name" value="UPF0750 MEMBRANE PROTEIN YITT"/>
    <property type="match status" value="1"/>
</dbReference>
<evidence type="ECO:0000313" key="8">
    <source>
        <dbReference type="EMBL" id="CUN10083.1"/>
    </source>
</evidence>
<evidence type="ECO:0000256" key="4">
    <source>
        <dbReference type="ARBA" id="ARBA00022989"/>
    </source>
</evidence>
<proteinExistence type="predicted"/>
<dbReference type="InterPro" id="IPR003740">
    <property type="entry name" value="YitT"/>
</dbReference>
<name>A0A173U4S8_EUBRA</name>
<sequence length="291" mass="31787">MKDRTKKGLLDLLLLLAGTLLLAFAVKCIYEPLDMVTGGFSGLAILIKAVTEHMVPGGIPLGVSSLLLNIPVFLWAFWKKGKTFAGKSFAAMILLSLWLSILPAWNLAGDDMVIGCAFGGGIMGFGIGLVLRTRSTTGGTDMLAALLHMKFQQYSIVRIMQVIDAVIVLAGLSLFGLKSGLYAIIAIVITTKVSDLTVEGFKMSKAVYILSEKSEEIAQATMMELDRGMTGLHAKGMYTRQEKCMLLCVVSRKEIVWLKEIVMKTDPKAFLIICDAREVWGEGFQSYSEKM</sequence>
<evidence type="ECO:0000313" key="9">
    <source>
        <dbReference type="EMBL" id="MSD16458.1"/>
    </source>
</evidence>
<organism evidence="8 10">
    <name type="scientific">Eubacterium ramulus</name>
    <dbReference type="NCBI Taxonomy" id="39490"/>
    <lineage>
        <taxon>Bacteria</taxon>
        <taxon>Bacillati</taxon>
        <taxon>Bacillota</taxon>
        <taxon>Clostridia</taxon>
        <taxon>Eubacteriales</taxon>
        <taxon>Eubacteriaceae</taxon>
        <taxon>Eubacterium</taxon>
    </lineage>
</organism>
<dbReference type="Proteomes" id="UP000095492">
    <property type="component" value="Unassembled WGS sequence"/>
</dbReference>